<dbReference type="EC" id="2.7.7.65" evidence="2"/>
<feature type="transmembrane region" description="Helical" evidence="4">
    <location>
        <begin position="200"/>
        <end position="219"/>
    </location>
</feature>
<evidence type="ECO:0000256" key="3">
    <source>
        <dbReference type="ARBA" id="ARBA00034247"/>
    </source>
</evidence>
<dbReference type="FunFam" id="3.30.70.270:FF:000001">
    <property type="entry name" value="Diguanylate cyclase domain protein"/>
    <property type="match status" value="1"/>
</dbReference>
<dbReference type="AlphaFoldDB" id="A0A1Y5HTE7"/>
<feature type="transmembrane region" description="Helical" evidence="4">
    <location>
        <begin position="163"/>
        <end position="180"/>
    </location>
</feature>
<evidence type="ECO:0000259" key="5">
    <source>
        <dbReference type="PROSITE" id="PS50887"/>
    </source>
</evidence>
<dbReference type="PANTHER" id="PTHR45138">
    <property type="entry name" value="REGULATORY COMPONENTS OF SENSORY TRANSDUCTION SYSTEM"/>
    <property type="match status" value="1"/>
</dbReference>
<evidence type="ECO:0000256" key="4">
    <source>
        <dbReference type="SAM" id="Phobius"/>
    </source>
</evidence>
<dbReference type="InterPro" id="IPR000160">
    <property type="entry name" value="GGDEF_dom"/>
</dbReference>
<comment type="catalytic activity">
    <reaction evidence="3">
        <text>2 GTP = 3',3'-c-di-GMP + 2 diphosphate</text>
        <dbReference type="Rhea" id="RHEA:24898"/>
        <dbReference type="ChEBI" id="CHEBI:33019"/>
        <dbReference type="ChEBI" id="CHEBI:37565"/>
        <dbReference type="ChEBI" id="CHEBI:58805"/>
        <dbReference type="EC" id="2.7.7.65"/>
    </reaction>
</comment>
<evidence type="ECO:0000313" key="6">
    <source>
        <dbReference type="EMBL" id="OUS40539.1"/>
    </source>
</evidence>
<gene>
    <name evidence="6" type="ORF">A9R00_05515</name>
</gene>
<dbReference type="NCBIfam" id="TIGR00254">
    <property type="entry name" value="GGDEF"/>
    <property type="match status" value="1"/>
</dbReference>
<feature type="transmembrane region" description="Helical" evidence="4">
    <location>
        <begin position="110"/>
        <end position="133"/>
    </location>
</feature>
<proteinExistence type="predicted"/>
<evidence type="ECO:0000256" key="2">
    <source>
        <dbReference type="ARBA" id="ARBA00012528"/>
    </source>
</evidence>
<evidence type="ECO:0000256" key="1">
    <source>
        <dbReference type="ARBA" id="ARBA00001946"/>
    </source>
</evidence>
<dbReference type="Gene3D" id="3.30.70.270">
    <property type="match status" value="1"/>
</dbReference>
<sequence length="414" mass="47149">MVLSTQLFNEQFEQLEKQINRYQGLLSAGFNRLNFPAEIEKDYRWRASANFIKSSRGILAFGILFYLSFGLMDHALGKEHKDSLWFIRVLVSGTLLVGLAIIFNRHLIRWVVMAVTFGMIVIGLSILLFISILDEPYSYAYHLGLIPWQVFILISLRSYLRPIIVASLTVFISYIVFAYNQDLKSYNVEVDALMADVMPIFILFWGLLIIMGVYLGYFMERSSRIDYVKNRLLALDAQRLTLLSEELHLLSTTDGLTGMANRRHFESCFDAEWRRAVRGQDSLALIMIDIDFFKNYNDEYGHQAGDQCLKLVSEALMSYAQRSGELAARYGGEEFVILLPRMSLAGAQHIAESMCHKISQLGIEHKGSEKKRVTISIGVAAMIPSLQDDIETLLRDSDRTLYQAKANGRNCVVS</sequence>
<dbReference type="GO" id="GO:1902201">
    <property type="term" value="P:negative regulation of bacterial-type flagellum-dependent cell motility"/>
    <property type="evidence" value="ECO:0007669"/>
    <property type="project" value="TreeGrafter"/>
</dbReference>
<feature type="transmembrane region" description="Helical" evidence="4">
    <location>
        <begin position="84"/>
        <end position="103"/>
    </location>
</feature>
<dbReference type="PROSITE" id="PS50887">
    <property type="entry name" value="GGDEF"/>
    <property type="match status" value="1"/>
</dbReference>
<keyword evidence="4" id="KW-0812">Transmembrane</keyword>
<dbReference type="Proteomes" id="UP000227088">
    <property type="component" value="Unassembled WGS sequence"/>
</dbReference>
<organism evidence="6 7">
    <name type="scientific">Oleispira antarctica</name>
    <dbReference type="NCBI Taxonomy" id="188908"/>
    <lineage>
        <taxon>Bacteria</taxon>
        <taxon>Pseudomonadati</taxon>
        <taxon>Pseudomonadota</taxon>
        <taxon>Gammaproteobacteria</taxon>
        <taxon>Oceanospirillales</taxon>
        <taxon>Oceanospirillaceae</taxon>
        <taxon>Oleispira</taxon>
    </lineage>
</organism>
<reference evidence="7" key="1">
    <citation type="journal article" date="2017" name="Proc. Natl. Acad. Sci. U.S.A.">
        <title>Simulation of Deepwater Horizon oil plume reveals substrate specialization within a complex community of hydrocarbon degraders.</title>
        <authorList>
            <person name="Hu P."/>
            <person name="Dubinsky E.A."/>
            <person name="Probst A.J."/>
            <person name="Wang J."/>
            <person name="Sieber C.M.K."/>
            <person name="Tom L.M."/>
            <person name="Gardinali P."/>
            <person name="Banfield J.F."/>
            <person name="Atlas R.M."/>
            <person name="Andersen G.L."/>
        </authorList>
    </citation>
    <scope>NUCLEOTIDE SEQUENCE [LARGE SCALE GENOMIC DNA]</scope>
</reference>
<keyword evidence="4" id="KW-1133">Transmembrane helix</keyword>
<dbReference type="Pfam" id="PF00990">
    <property type="entry name" value="GGDEF"/>
    <property type="match status" value="1"/>
</dbReference>
<dbReference type="PANTHER" id="PTHR45138:SF9">
    <property type="entry name" value="DIGUANYLATE CYCLASE DGCM-RELATED"/>
    <property type="match status" value="1"/>
</dbReference>
<keyword evidence="4" id="KW-0472">Membrane</keyword>
<dbReference type="InterPro" id="IPR043128">
    <property type="entry name" value="Rev_trsase/Diguanyl_cyclase"/>
</dbReference>
<name>A0A1Y5HTE7_OLEAN</name>
<comment type="cofactor">
    <cofactor evidence="1">
        <name>Mg(2+)</name>
        <dbReference type="ChEBI" id="CHEBI:18420"/>
    </cofactor>
</comment>
<feature type="domain" description="GGDEF" evidence="5">
    <location>
        <begin position="281"/>
        <end position="414"/>
    </location>
</feature>
<feature type="transmembrane region" description="Helical" evidence="4">
    <location>
        <begin position="54"/>
        <end position="72"/>
    </location>
</feature>
<accession>A0A1Y5HTE7</accession>
<dbReference type="InterPro" id="IPR029787">
    <property type="entry name" value="Nucleotide_cyclase"/>
</dbReference>
<dbReference type="GO" id="GO:0052621">
    <property type="term" value="F:diguanylate cyclase activity"/>
    <property type="evidence" value="ECO:0007669"/>
    <property type="project" value="UniProtKB-EC"/>
</dbReference>
<dbReference type="CDD" id="cd01949">
    <property type="entry name" value="GGDEF"/>
    <property type="match status" value="1"/>
</dbReference>
<comment type="caution">
    <text evidence="6">The sequence shown here is derived from an EMBL/GenBank/DDBJ whole genome shotgun (WGS) entry which is preliminary data.</text>
</comment>
<protein>
    <recommendedName>
        <fullName evidence="2">diguanylate cyclase</fullName>
        <ecNumber evidence="2">2.7.7.65</ecNumber>
    </recommendedName>
</protein>
<dbReference type="EMBL" id="MABE01000317">
    <property type="protein sequence ID" value="OUS40539.1"/>
    <property type="molecule type" value="Genomic_DNA"/>
</dbReference>
<dbReference type="SMART" id="SM00267">
    <property type="entry name" value="GGDEF"/>
    <property type="match status" value="1"/>
</dbReference>
<dbReference type="GO" id="GO:0005886">
    <property type="term" value="C:plasma membrane"/>
    <property type="evidence" value="ECO:0007669"/>
    <property type="project" value="TreeGrafter"/>
</dbReference>
<evidence type="ECO:0000313" key="7">
    <source>
        <dbReference type="Proteomes" id="UP000227088"/>
    </source>
</evidence>
<dbReference type="SUPFAM" id="SSF55073">
    <property type="entry name" value="Nucleotide cyclase"/>
    <property type="match status" value="1"/>
</dbReference>
<dbReference type="GO" id="GO:0043709">
    <property type="term" value="P:cell adhesion involved in single-species biofilm formation"/>
    <property type="evidence" value="ECO:0007669"/>
    <property type="project" value="TreeGrafter"/>
</dbReference>
<dbReference type="InterPro" id="IPR050469">
    <property type="entry name" value="Diguanylate_Cyclase"/>
</dbReference>
<feature type="transmembrane region" description="Helical" evidence="4">
    <location>
        <begin position="139"/>
        <end position="156"/>
    </location>
</feature>